<dbReference type="OrthoDB" id="10046738at2759"/>
<dbReference type="Proteomes" id="UP001154114">
    <property type="component" value="Chromosome 28"/>
</dbReference>
<organism evidence="2 3">
    <name type="scientific">Chrysodeixis includens</name>
    <name type="common">Soybean looper</name>
    <name type="synonym">Pseudoplusia includens</name>
    <dbReference type="NCBI Taxonomy" id="689277"/>
    <lineage>
        <taxon>Eukaryota</taxon>
        <taxon>Metazoa</taxon>
        <taxon>Ecdysozoa</taxon>
        <taxon>Arthropoda</taxon>
        <taxon>Hexapoda</taxon>
        <taxon>Insecta</taxon>
        <taxon>Pterygota</taxon>
        <taxon>Neoptera</taxon>
        <taxon>Endopterygota</taxon>
        <taxon>Lepidoptera</taxon>
        <taxon>Glossata</taxon>
        <taxon>Ditrysia</taxon>
        <taxon>Noctuoidea</taxon>
        <taxon>Noctuidae</taxon>
        <taxon>Plusiinae</taxon>
        <taxon>Chrysodeixis</taxon>
    </lineage>
</organism>
<protein>
    <submittedName>
        <fullName evidence="2">Uncharacterized protein</fullName>
    </submittedName>
</protein>
<gene>
    <name evidence="2" type="ORF">CINC_LOCUS8860</name>
</gene>
<evidence type="ECO:0000256" key="1">
    <source>
        <dbReference type="SAM" id="MobiDB-lite"/>
    </source>
</evidence>
<sequence length="506" mass="58484">MDDTTRRHKIITPRCINCSLRLTRKKRRYRVEELCEVALDLLRKWVTPTSVTNQDTLCSDCFGIIQSRVEAAAGEIGETHALGHILVCLGCGEQFGNKRVQMIHEDCPEKDVLIGWTPEHLVPRLNKVCMPCWSIAVRVAKQRQLAKESKAAVNDEPIYEEQPTVITGGTRPVQPLRVLAAQISKDENARAQTQFAQPLGNEAQTETAQSSAEGELSSEMQNAQGSQTEFGWPLHAETDELPELSEQYEEPSNLSDQPTYVEIVESEELVESEEIVQRLSLDNLPEPLVQPAEQMEVEPELEPQTPHTRIHSSQFKRLPSTPTNCIFGYCRNIVLLKVPNSIKDILLCEYKIYVPRDARICHRHLFVNDWRRLKPRLNDFTQQEVDEILKRLQRHRHQRMDFDHIEKMDPHWRYYYLGVTLEQFNSFLLAVPELAARVRRPKRTLSLLLVDLKKRCENRSKLAELFNMSREAIDRDLRAIGHILLNLSDDVWHTIFPTTFRGLYRN</sequence>
<name>A0A9N8Q0Z2_CHRIL</name>
<evidence type="ECO:0000313" key="3">
    <source>
        <dbReference type="Proteomes" id="UP001154114"/>
    </source>
</evidence>
<feature type="region of interest" description="Disordered" evidence="1">
    <location>
        <begin position="197"/>
        <end position="223"/>
    </location>
</feature>
<evidence type="ECO:0000313" key="2">
    <source>
        <dbReference type="EMBL" id="CAD0206569.1"/>
    </source>
</evidence>
<reference evidence="2" key="1">
    <citation type="submission" date="2021-12" db="EMBL/GenBank/DDBJ databases">
        <authorList>
            <person name="King R."/>
        </authorList>
    </citation>
    <scope>NUCLEOTIDE SEQUENCE</scope>
</reference>
<dbReference type="AlphaFoldDB" id="A0A9N8Q0Z2"/>
<proteinExistence type="predicted"/>
<dbReference type="EMBL" id="LR824031">
    <property type="protein sequence ID" value="CAD0206569.1"/>
    <property type="molecule type" value="Genomic_DNA"/>
</dbReference>
<keyword evidence="3" id="KW-1185">Reference proteome</keyword>
<accession>A0A9N8Q0Z2</accession>